<evidence type="ECO:0000256" key="2">
    <source>
        <dbReference type="SAM" id="SignalP"/>
    </source>
</evidence>
<evidence type="ECO:0000313" key="3">
    <source>
        <dbReference type="EMBL" id="KAI1710337.1"/>
    </source>
</evidence>
<feature type="signal peptide" evidence="2">
    <location>
        <begin position="1"/>
        <end position="22"/>
    </location>
</feature>
<dbReference type="EMBL" id="JAKKPZ010000026">
    <property type="protein sequence ID" value="KAI1710337.1"/>
    <property type="molecule type" value="Genomic_DNA"/>
</dbReference>
<organism evidence="3 4">
    <name type="scientific">Ditylenchus destructor</name>
    <dbReference type="NCBI Taxonomy" id="166010"/>
    <lineage>
        <taxon>Eukaryota</taxon>
        <taxon>Metazoa</taxon>
        <taxon>Ecdysozoa</taxon>
        <taxon>Nematoda</taxon>
        <taxon>Chromadorea</taxon>
        <taxon>Rhabditida</taxon>
        <taxon>Tylenchina</taxon>
        <taxon>Tylenchomorpha</taxon>
        <taxon>Sphaerularioidea</taxon>
        <taxon>Anguinidae</taxon>
        <taxon>Anguininae</taxon>
        <taxon>Ditylenchus</taxon>
    </lineage>
</organism>
<evidence type="ECO:0000256" key="1">
    <source>
        <dbReference type="SAM" id="MobiDB-lite"/>
    </source>
</evidence>
<dbReference type="Proteomes" id="UP001201812">
    <property type="component" value="Unassembled WGS sequence"/>
</dbReference>
<protein>
    <submittedName>
        <fullName evidence="3">Uncharacterized protein</fullName>
    </submittedName>
</protein>
<name>A0AAD4N1C1_9BILA</name>
<keyword evidence="2" id="KW-0732">Signal</keyword>
<evidence type="ECO:0000313" key="4">
    <source>
        <dbReference type="Proteomes" id="UP001201812"/>
    </source>
</evidence>
<feature type="region of interest" description="Disordered" evidence="1">
    <location>
        <begin position="250"/>
        <end position="272"/>
    </location>
</feature>
<gene>
    <name evidence="3" type="ORF">DdX_10695</name>
</gene>
<feature type="chain" id="PRO_5042182936" evidence="2">
    <location>
        <begin position="23"/>
        <end position="300"/>
    </location>
</feature>
<sequence>MTQSTCTQKVTIFIFLIAFVSSISPVVAPKSKNIEVGQSSSNDQRSLTVTVHVEIRMRTRFIPEIIVAILVPVRTDPDQPYFAPREIRIQWTDCEIISGKSGVAERKCKFEFSPDAEFFATDKYSLGVAANKDFFKKAYLAPKIHIEKNQAVQKDINQLNFTSQCDIYQPQVEGQSDPSSPIECLDIEGTLNCTYRILSVCGDESARAFIKKHVAISFSTVHYALDHDSETHYHPVICEKVIKFRTEGGPLSQLTTSPDNLTQSATPDTESETNNALVREITLSFIAVAQVFVIFLERLI</sequence>
<keyword evidence="4" id="KW-1185">Reference proteome</keyword>
<reference evidence="3" key="1">
    <citation type="submission" date="2022-01" db="EMBL/GenBank/DDBJ databases">
        <title>Genome Sequence Resource for Two Populations of Ditylenchus destructor, the Migratory Endoparasitic Phytonematode.</title>
        <authorList>
            <person name="Zhang H."/>
            <person name="Lin R."/>
            <person name="Xie B."/>
        </authorList>
    </citation>
    <scope>NUCLEOTIDE SEQUENCE</scope>
    <source>
        <strain evidence="3">BazhouSP</strain>
    </source>
</reference>
<proteinExistence type="predicted"/>
<accession>A0AAD4N1C1</accession>
<dbReference type="AlphaFoldDB" id="A0AAD4N1C1"/>
<feature type="compositionally biased region" description="Polar residues" evidence="1">
    <location>
        <begin position="252"/>
        <end position="272"/>
    </location>
</feature>
<comment type="caution">
    <text evidence="3">The sequence shown here is derived from an EMBL/GenBank/DDBJ whole genome shotgun (WGS) entry which is preliminary data.</text>
</comment>